<accession>A0AAW1CP98</accession>
<evidence type="ECO:0000313" key="3">
    <source>
        <dbReference type="Proteomes" id="UP001461498"/>
    </source>
</evidence>
<dbReference type="EMBL" id="JAPXFL010000010">
    <property type="protein sequence ID" value="KAK9500222.1"/>
    <property type="molecule type" value="Genomic_DNA"/>
</dbReference>
<evidence type="ECO:0000313" key="2">
    <source>
        <dbReference type="EMBL" id="KAK9500222.1"/>
    </source>
</evidence>
<evidence type="ECO:0000256" key="1">
    <source>
        <dbReference type="SAM" id="MobiDB-lite"/>
    </source>
</evidence>
<dbReference type="AlphaFoldDB" id="A0AAW1CP98"/>
<feature type="region of interest" description="Disordered" evidence="1">
    <location>
        <begin position="42"/>
        <end position="66"/>
    </location>
</feature>
<keyword evidence="3" id="KW-1185">Reference proteome</keyword>
<sequence length="77" mass="8651">MVKVNRQTLHMSCIYFKSDYYGATFSFKYIISFKALPPPPLPPPPPPLPPPPPPLPHTPHPHTPPSPLLLIYNVKSK</sequence>
<gene>
    <name evidence="2" type="ORF">O3M35_001521</name>
</gene>
<comment type="caution">
    <text evidence="2">The sequence shown here is derived from an EMBL/GenBank/DDBJ whole genome shotgun (WGS) entry which is preliminary data.</text>
</comment>
<proteinExistence type="predicted"/>
<name>A0AAW1CP98_9HEMI</name>
<reference evidence="2 3" key="1">
    <citation type="submission" date="2022-12" db="EMBL/GenBank/DDBJ databases">
        <title>Chromosome-level genome assembly of true bugs.</title>
        <authorList>
            <person name="Ma L."/>
            <person name="Li H."/>
        </authorList>
    </citation>
    <scope>NUCLEOTIDE SEQUENCE [LARGE SCALE GENOMIC DNA]</scope>
    <source>
        <strain evidence="2">Lab_2022b</strain>
    </source>
</reference>
<dbReference type="Proteomes" id="UP001461498">
    <property type="component" value="Unassembled WGS sequence"/>
</dbReference>
<protein>
    <submittedName>
        <fullName evidence="2">Uncharacterized protein</fullName>
    </submittedName>
</protein>
<organism evidence="2 3">
    <name type="scientific">Rhynocoris fuscipes</name>
    <dbReference type="NCBI Taxonomy" id="488301"/>
    <lineage>
        <taxon>Eukaryota</taxon>
        <taxon>Metazoa</taxon>
        <taxon>Ecdysozoa</taxon>
        <taxon>Arthropoda</taxon>
        <taxon>Hexapoda</taxon>
        <taxon>Insecta</taxon>
        <taxon>Pterygota</taxon>
        <taxon>Neoptera</taxon>
        <taxon>Paraneoptera</taxon>
        <taxon>Hemiptera</taxon>
        <taxon>Heteroptera</taxon>
        <taxon>Panheteroptera</taxon>
        <taxon>Cimicomorpha</taxon>
        <taxon>Reduviidae</taxon>
        <taxon>Harpactorinae</taxon>
        <taxon>Harpactorini</taxon>
        <taxon>Rhynocoris</taxon>
    </lineage>
</organism>